<comment type="caution">
    <text evidence="3">The sequence shown here is derived from an EMBL/GenBank/DDBJ whole genome shotgun (WGS) entry which is preliminary data.</text>
</comment>
<dbReference type="PANTHER" id="PTHR10472">
    <property type="entry name" value="D-TYROSYL-TRNA TYR DEACYLASE"/>
    <property type="match status" value="1"/>
</dbReference>
<feature type="short sequence motif" description="Gly-cisPro motif, important for rejection of L-amino acids" evidence="2">
    <location>
        <begin position="149"/>
        <end position="150"/>
    </location>
</feature>
<reference evidence="3 4" key="1">
    <citation type="journal article" date="2014" name="Mol. Biol. Evol.">
        <title>Massive expansion of Ubiquitination-related gene families within the Chlamydiae.</title>
        <authorList>
            <person name="Domman D."/>
            <person name="Collingro A."/>
            <person name="Lagkouvardos I."/>
            <person name="Gehre L."/>
            <person name="Weinmaier T."/>
            <person name="Rattei T."/>
            <person name="Subtil A."/>
            <person name="Horn M."/>
        </authorList>
    </citation>
    <scope>NUCLEOTIDE SEQUENCE [LARGE SCALE GENOMIC DNA]</scope>
    <source>
        <strain evidence="3 4">EI2</strain>
    </source>
</reference>
<proteinExistence type="inferred from homology"/>
<dbReference type="EC" id="3.1.1.96" evidence="2"/>
<dbReference type="EC" id="3.1.1.-" evidence="2"/>
<evidence type="ECO:0000256" key="1">
    <source>
        <dbReference type="ARBA" id="ARBA00009673"/>
    </source>
</evidence>
<dbReference type="GO" id="GO:0043908">
    <property type="term" value="F:Ser(Gly)-tRNA(Ala) hydrolase activity"/>
    <property type="evidence" value="ECO:0007669"/>
    <property type="project" value="UniProtKB-UniRule"/>
</dbReference>
<comment type="subcellular location">
    <subcellularLocation>
        <location evidence="2">Cytoplasm</location>
    </subcellularLocation>
</comment>
<dbReference type="Proteomes" id="UP000031465">
    <property type="component" value="Unassembled WGS sequence"/>
</dbReference>
<dbReference type="GO" id="GO:0106026">
    <property type="term" value="F:Gly-tRNA(Ala) deacylase activity"/>
    <property type="evidence" value="ECO:0007669"/>
    <property type="project" value="UniProtKB-UniRule"/>
</dbReference>
<dbReference type="AlphaFoldDB" id="A0A0C1JSR5"/>
<dbReference type="PANTHER" id="PTHR10472:SF5">
    <property type="entry name" value="D-AMINOACYL-TRNA DEACYLASE 1"/>
    <property type="match status" value="1"/>
</dbReference>
<comment type="domain">
    <text evidence="2">A Gly-cisPro motif from one monomer fits into the active site of the other monomer to allow specific chiral rejection of L-amino acids.</text>
</comment>
<accession>A0A0C1JSR5</accession>
<name>A0A0C1JSR5_9BACT</name>
<dbReference type="FunFam" id="3.50.80.10:FF:000001">
    <property type="entry name" value="D-aminoacyl-tRNA deacylase"/>
    <property type="match status" value="1"/>
</dbReference>
<keyword evidence="2" id="KW-0820">tRNA-binding</keyword>
<dbReference type="NCBIfam" id="TIGR00256">
    <property type="entry name" value="D-aminoacyl-tRNA deacylase"/>
    <property type="match status" value="1"/>
</dbReference>
<comment type="catalytic activity">
    <reaction evidence="2">
        <text>glycyl-tRNA(Ala) + H2O = tRNA(Ala) + glycine + H(+)</text>
        <dbReference type="Rhea" id="RHEA:53744"/>
        <dbReference type="Rhea" id="RHEA-COMP:9657"/>
        <dbReference type="Rhea" id="RHEA-COMP:13640"/>
        <dbReference type="ChEBI" id="CHEBI:15377"/>
        <dbReference type="ChEBI" id="CHEBI:15378"/>
        <dbReference type="ChEBI" id="CHEBI:57305"/>
        <dbReference type="ChEBI" id="CHEBI:78442"/>
        <dbReference type="ChEBI" id="CHEBI:78522"/>
    </reaction>
</comment>
<comment type="catalytic activity">
    <reaction evidence="2">
        <text>a D-aminoacyl-tRNA + H2O = a tRNA + a D-alpha-amino acid + H(+)</text>
        <dbReference type="Rhea" id="RHEA:13953"/>
        <dbReference type="Rhea" id="RHEA-COMP:10123"/>
        <dbReference type="Rhea" id="RHEA-COMP:10124"/>
        <dbReference type="ChEBI" id="CHEBI:15377"/>
        <dbReference type="ChEBI" id="CHEBI:15378"/>
        <dbReference type="ChEBI" id="CHEBI:59871"/>
        <dbReference type="ChEBI" id="CHEBI:78442"/>
        <dbReference type="ChEBI" id="CHEBI:79333"/>
        <dbReference type="EC" id="3.1.1.96"/>
    </reaction>
</comment>
<protein>
    <recommendedName>
        <fullName evidence="2">D-aminoacyl-tRNA deacylase</fullName>
        <shortName evidence="2">DTD</shortName>
        <ecNumber evidence="2">3.1.1.96</ecNumber>
    </recommendedName>
    <alternativeName>
        <fullName evidence="2">Gly-tRNA(Ala) deacylase</fullName>
        <ecNumber evidence="2">3.1.1.-</ecNumber>
    </alternativeName>
</protein>
<keyword evidence="2" id="KW-0694">RNA-binding</keyword>
<dbReference type="SUPFAM" id="SSF69500">
    <property type="entry name" value="DTD-like"/>
    <property type="match status" value="1"/>
</dbReference>
<evidence type="ECO:0000256" key="2">
    <source>
        <dbReference type="HAMAP-Rule" id="MF_00518"/>
    </source>
</evidence>
<dbReference type="InterPro" id="IPR003732">
    <property type="entry name" value="Daa-tRNA_deacyls_DTD"/>
</dbReference>
<dbReference type="InterPro" id="IPR023509">
    <property type="entry name" value="DTD-like_sf"/>
</dbReference>
<dbReference type="GO" id="GO:0019478">
    <property type="term" value="P:D-amino acid catabolic process"/>
    <property type="evidence" value="ECO:0007669"/>
    <property type="project" value="UniProtKB-UniRule"/>
</dbReference>
<dbReference type="EMBL" id="JSAN01000028">
    <property type="protein sequence ID" value="KIC73536.1"/>
    <property type="molecule type" value="Genomic_DNA"/>
</dbReference>
<dbReference type="PATRIC" id="fig|362787.3.peg.385"/>
<organism evidence="3 4">
    <name type="scientific">Candidatus Protochlamydia amoebophila</name>
    <dbReference type="NCBI Taxonomy" id="362787"/>
    <lineage>
        <taxon>Bacteria</taxon>
        <taxon>Pseudomonadati</taxon>
        <taxon>Chlamydiota</taxon>
        <taxon>Chlamydiia</taxon>
        <taxon>Parachlamydiales</taxon>
        <taxon>Parachlamydiaceae</taxon>
        <taxon>Candidatus Protochlamydia</taxon>
    </lineage>
</organism>
<dbReference type="GO" id="GO:0005737">
    <property type="term" value="C:cytoplasm"/>
    <property type="evidence" value="ECO:0007669"/>
    <property type="project" value="UniProtKB-SubCell"/>
</dbReference>
<keyword evidence="2 3" id="KW-0378">Hydrolase</keyword>
<dbReference type="Gene3D" id="3.50.80.10">
    <property type="entry name" value="D-tyrosyl-tRNA(Tyr) deacylase"/>
    <property type="match status" value="1"/>
</dbReference>
<keyword evidence="2" id="KW-0963">Cytoplasm</keyword>
<dbReference type="CDD" id="cd00563">
    <property type="entry name" value="Dtyr_deacylase"/>
    <property type="match status" value="1"/>
</dbReference>
<sequence length="163" mass="18717">MFEMLNRRDRYEMKLVIQRVLQAQVYIDDNLFSAIGPGLMLLLGIHHQDNLEQILWSVDKLVHLRIFNDENGKMNRNVKECEGEILVVSQFTLYGNCLNGRRPDFIQAASPPIALSLYKQFIDELKKEAPHVKTGQFGAQMQVSLTNDGPVTFILDSLNRRKA</sequence>
<comment type="subunit">
    <text evidence="2">Homodimer.</text>
</comment>
<dbReference type="GO" id="GO:0000049">
    <property type="term" value="F:tRNA binding"/>
    <property type="evidence" value="ECO:0007669"/>
    <property type="project" value="UniProtKB-UniRule"/>
</dbReference>
<dbReference type="GO" id="GO:0051500">
    <property type="term" value="F:D-tyrosyl-tRNA(Tyr) deacylase activity"/>
    <property type="evidence" value="ECO:0007669"/>
    <property type="project" value="TreeGrafter"/>
</dbReference>
<dbReference type="Pfam" id="PF02580">
    <property type="entry name" value="Tyr_Deacylase"/>
    <property type="match status" value="1"/>
</dbReference>
<evidence type="ECO:0000313" key="3">
    <source>
        <dbReference type="EMBL" id="KIC73536.1"/>
    </source>
</evidence>
<evidence type="ECO:0000313" key="4">
    <source>
        <dbReference type="Proteomes" id="UP000031465"/>
    </source>
</evidence>
<comment type="similarity">
    <text evidence="1 2">Belongs to the DTD family.</text>
</comment>
<gene>
    <name evidence="2 3" type="primary">dtd</name>
    <name evidence="3" type="ORF">DB44_BE00150</name>
</gene>
<comment type="function">
    <text evidence="2">An aminoacyl-tRNA editing enzyme that deacylates mischarged D-aminoacyl-tRNAs. Also deacylates mischarged glycyl-tRNA(Ala), protecting cells against glycine mischarging by AlaRS. Acts via tRNA-based rather than protein-based catalysis; rejects L-amino acids rather than detecting D-amino acids in the active site. By recycling D-aminoacyl-tRNA to D-amino acids and free tRNA molecules, this enzyme counteracts the toxicity associated with the formation of D-aminoacyl-tRNA entities in vivo and helps enforce protein L-homochirality.</text>
</comment>
<dbReference type="HAMAP" id="MF_00518">
    <property type="entry name" value="Deacylase_Dtd"/>
    <property type="match status" value="1"/>
</dbReference>